<dbReference type="Proteomes" id="UP000645828">
    <property type="component" value="Unassembled WGS sequence"/>
</dbReference>
<keyword evidence="2" id="KW-1185">Reference proteome</keyword>
<evidence type="ECO:0000313" key="2">
    <source>
        <dbReference type="Proteomes" id="UP000645828"/>
    </source>
</evidence>
<name>A0A811Y340_NYCPR</name>
<sequence>MQMQKLCQIAYFPHIVSVPAVLTEQYPEVLGPIGPKLGAQGLQPVAKTCFSMVPAVQRELDTWPQLCLHPEYHTLDLLDQGLQVHVVQRADWLILQLMGDAAHPQFKKRSRTAPLLKHPILDSAQVMILGLWDGALY</sequence>
<dbReference type="EMBL" id="CAJHUB010000659">
    <property type="protein sequence ID" value="CAD7670632.1"/>
    <property type="molecule type" value="Genomic_DNA"/>
</dbReference>
<proteinExistence type="predicted"/>
<dbReference type="PANTHER" id="PTHR14119">
    <property type="entry name" value="HYDROLASE"/>
    <property type="match status" value="1"/>
</dbReference>
<dbReference type="AlphaFoldDB" id="A0A811Y340"/>
<dbReference type="PANTHER" id="PTHR14119:SF3">
    <property type="entry name" value="ISOCHORISMATASE DOMAIN-CONTAINING PROTEIN 2"/>
    <property type="match status" value="1"/>
</dbReference>
<reference evidence="1" key="1">
    <citation type="submission" date="2020-12" db="EMBL/GenBank/DDBJ databases">
        <authorList>
            <consortium name="Molecular Ecology Group"/>
        </authorList>
    </citation>
    <scope>NUCLEOTIDE SEQUENCE</scope>
    <source>
        <strain evidence="1">TBG_1078</strain>
    </source>
</reference>
<protein>
    <submittedName>
        <fullName evidence="1">(raccoon dog) hypothetical protein</fullName>
    </submittedName>
</protein>
<dbReference type="InterPro" id="IPR050993">
    <property type="entry name" value="Isochorismatase_domain"/>
</dbReference>
<comment type="caution">
    <text evidence="1">The sequence shown here is derived from an EMBL/GenBank/DDBJ whole genome shotgun (WGS) entry which is preliminary data.</text>
</comment>
<gene>
    <name evidence="1" type="ORF">NYPRO_LOCUS3427</name>
</gene>
<evidence type="ECO:0000313" key="1">
    <source>
        <dbReference type="EMBL" id="CAD7670632.1"/>
    </source>
</evidence>
<organism evidence="1 2">
    <name type="scientific">Nyctereutes procyonoides</name>
    <name type="common">Raccoon dog</name>
    <name type="synonym">Canis procyonoides</name>
    <dbReference type="NCBI Taxonomy" id="34880"/>
    <lineage>
        <taxon>Eukaryota</taxon>
        <taxon>Metazoa</taxon>
        <taxon>Chordata</taxon>
        <taxon>Craniata</taxon>
        <taxon>Vertebrata</taxon>
        <taxon>Euteleostomi</taxon>
        <taxon>Mammalia</taxon>
        <taxon>Eutheria</taxon>
        <taxon>Laurasiatheria</taxon>
        <taxon>Carnivora</taxon>
        <taxon>Caniformia</taxon>
        <taxon>Canidae</taxon>
        <taxon>Nyctereutes</taxon>
    </lineage>
</organism>
<accession>A0A811Y340</accession>